<sequence>MSKLGVVPSTVTLKVAEAGVAEWEGSFSVRNGGTAPERVVLVPAGRGAELILELPPALGSGTVLVVPPDSDWPVSVRLRGAALENGDEAFMAAVWMFSRPCP</sequence>
<evidence type="ECO:0000313" key="3">
    <source>
        <dbReference type="EMBL" id="KAA0173203.1"/>
    </source>
</evidence>
<evidence type="ECO:0000313" key="4">
    <source>
        <dbReference type="Proteomes" id="UP000322899"/>
    </source>
</evidence>
<proteinExistence type="predicted"/>
<name>A0A5A8C882_CAFRO</name>
<gene>
    <name evidence="3" type="ORF">FNF27_05291</name>
    <name evidence="2" type="ORF">FNF28_01039</name>
    <name evidence="1" type="ORF">FNF29_06309</name>
</gene>
<keyword evidence="5" id="KW-1185">Reference proteome</keyword>
<dbReference type="EMBL" id="VLTO01000036">
    <property type="protein sequence ID" value="KAA0173203.1"/>
    <property type="molecule type" value="Genomic_DNA"/>
</dbReference>
<evidence type="ECO:0000313" key="1">
    <source>
        <dbReference type="EMBL" id="KAA0149018.1"/>
    </source>
</evidence>
<protein>
    <submittedName>
        <fullName evidence="1">Uncharacterized protein</fullName>
    </submittedName>
</protein>
<evidence type="ECO:0000313" key="6">
    <source>
        <dbReference type="Proteomes" id="UP000324907"/>
    </source>
</evidence>
<dbReference type="Proteomes" id="UP000324907">
    <property type="component" value="Unassembled WGS sequence"/>
</dbReference>
<organism evidence="1 5">
    <name type="scientific">Cafeteria roenbergensis</name>
    <name type="common">Marine flagellate</name>
    <dbReference type="NCBI Taxonomy" id="33653"/>
    <lineage>
        <taxon>Eukaryota</taxon>
        <taxon>Sar</taxon>
        <taxon>Stramenopiles</taxon>
        <taxon>Bigyra</taxon>
        <taxon>Opalozoa</taxon>
        <taxon>Bicosoecida</taxon>
        <taxon>Cafeteriaceae</taxon>
        <taxon>Cafeteria</taxon>
    </lineage>
</organism>
<accession>A0A5A8C882</accession>
<evidence type="ECO:0000313" key="2">
    <source>
        <dbReference type="EMBL" id="KAA0171034.1"/>
    </source>
</evidence>
<dbReference type="EMBL" id="VLTN01000047">
    <property type="protein sequence ID" value="KAA0149018.1"/>
    <property type="molecule type" value="Genomic_DNA"/>
</dbReference>
<dbReference type="Proteomes" id="UP000323011">
    <property type="component" value="Unassembled WGS sequence"/>
</dbReference>
<dbReference type="EMBL" id="VLTL01000009">
    <property type="protein sequence ID" value="KAA0171034.1"/>
    <property type="molecule type" value="Genomic_DNA"/>
</dbReference>
<dbReference type="Proteomes" id="UP000322899">
    <property type="component" value="Unassembled WGS sequence"/>
</dbReference>
<comment type="caution">
    <text evidence="1">The sequence shown here is derived from an EMBL/GenBank/DDBJ whole genome shotgun (WGS) entry which is preliminary data.</text>
</comment>
<reference evidence="4 5" key="1">
    <citation type="submission" date="2019-07" db="EMBL/GenBank/DDBJ databases">
        <title>Genomes of Cafeteria roenbergensis.</title>
        <authorList>
            <person name="Fischer M.G."/>
            <person name="Hackl T."/>
            <person name="Roman M."/>
        </authorList>
    </citation>
    <scope>NUCLEOTIDE SEQUENCE [LARGE SCALE GENOMIC DNA]</scope>
    <source>
        <strain evidence="1 5">BVI</strain>
        <strain evidence="3 4">E4-10P</strain>
        <strain evidence="2 6">RCC970-E3</strain>
    </source>
</reference>
<dbReference type="AlphaFoldDB" id="A0A5A8C882"/>
<evidence type="ECO:0000313" key="5">
    <source>
        <dbReference type="Proteomes" id="UP000323011"/>
    </source>
</evidence>